<dbReference type="SUPFAM" id="SSF53474">
    <property type="entry name" value="alpha/beta-Hydrolases"/>
    <property type="match status" value="2"/>
</dbReference>
<protein>
    <submittedName>
        <fullName evidence="5">Alpha/beta hydrolase</fullName>
    </submittedName>
</protein>
<sequence>MRPVVFGNRFGWLHAGTGKRGVVLCNTFGHEYVWTYSGIRHLAETLAARGIWVLRFDYRGTGDSTDAELAPNQFASSVDDIGAAVDWLKTSVDIEHVTLCGFRVGAAFALEAALREPVDDLVLLAPVASGRVYMRELSIVRKTWLELLAPPLREIQEKEVSLNVLGQAYSDEFTRSLEAIDLVASVKRAAIAPARRVLIMNVKAGGNDPLCDALLERGVEAQARPFEGLTGFVQETAFNALPIAAFDEAVQWMAGSAASVSRERSPAKIEEWSAARIETPEAVERPVFIGDERLFGIMCEPRTGSARRPVFLIANTSASSRVGDSRLSVRIARELARRGIASLRFDARGRGDSPAAPGEVQSDTAFGRIYNQIATDDTAAAARWLSRQGYKSIFAFGVCSGAYHALKAALVEDVITGVVTVNLPTFKKPADVAPDGLRESTRNSMAGYAMSMLDGQKWKAILRGEKHLMRVLRFVLGYMLTRVRSRIVEALQLDRLNTTPPERATEPGQIIRALDAKRVKTVLVYGAYDAGMDLIAAHFGKQGARLSRFPSVRMTIFPDVDHSLFLASGSAQVVAVCERVARESNSPVADHVLPNRVSVVL</sequence>
<evidence type="ECO:0000256" key="1">
    <source>
        <dbReference type="ARBA" id="ARBA00022801"/>
    </source>
</evidence>
<dbReference type="OrthoDB" id="5379975at2"/>
<dbReference type="RefSeq" id="WP_063958955.1">
    <property type="nucleotide sequence ID" value="NZ_FCOX02000006.1"/>
</dbReference>
<evidence type="ECO:0000256" key="2">
    <source>
        <dbReference type="ARBA" id="ARBA00038115"/>
    </source>
</evidence>
<dbReference type="GO" id="GO:0052689">
    <property type="term" value="F:carboxylic ester hydrolase activity"/>
    <property type="evidence" value="ECO:0007669"/>
    <property type="project" value="UniProtKB-ARBA"/>
</dbReference>
<accession>A0A158AII3</accession>
<dbReference type="PANTHER" id="PTHR22946">
    <property type="entry name" value="DIENELACTONE HYDROLASE DOMAIN-CONTAINING PROTEIN-RELATED"/>
    <property type="match status" value="1"/>
</dbReference>
<feature type="domain" description="AB hydrolase-1" evidence="4">
    <location>
        <begin position="330"/>
        <end position="575"/>
    </location>
</feature>
<evidence type="ECO:0000259" key="3">
    <source>
        <dbReference type="Pfam" id="PF12146"/>
    </source>
</evidence>
<proteinExistence type="inferred from homology"/>
<dbReference type="InterPro" id="IPR029058">
    <property type="entry name" value="AB_hydrolase_fold"/>
</dbReference>
<keyword evidence="1 5" id="KW-0378">Hydrolase</keyword>
<dbReference type="Pfam" id="PF12146">
    <property type="entry name" value="Hydrolase_4"/>
    <property type="match status" value="1"/>
</dbReference>
<organism evidence="5 6">
    <name type="scientific">Caballeronia calidae</name>
    <dbReference type="NCBI Taxonomy" id="1777139"/>
    <lineage>
        <taxon>Bacteria</taxon>
        <taxon>Pseudomonadati</taxon>
        <taxon>Pseudomonadota</taxon>
        <taxon>Betaproteobacteria</taxon>
        <taxon>Burkholderiales</taxon>
        <taxon>Burkholderiaceae</taxon>
        <taxon>Caballeronia</taxon>
    </lineage>
</organism>
<gene>
    <name evidence="5" type="ORF">AWB78_01653</name>
</gene>
<evidence type="ECO:0000313" key="6">
    <source>
        <dbReference type="Proteomes" id="UP000071859"/>
    </source>
</evidence>
<evidence type="ECO:0000259" key="4">
    <source>
        <dbReference type="Pfam" id="PF12697"/>
    </source>
</evidence>
<keyword evidence="6" id="KW-1185">Reference proteome</keyword>
<reference evidence="5" key="1">
    <citation type="submission" date="2016-01" db="EMBL/GenBank/DDBJ databases">
        <authorList>
            <person name="Peeters C."/>
        </authorList>
    </citation>
    <scope>NUCLEOTIDE SEQUENCE</scope>
    <source>
        <strain evidence="5">LMG 29321</strain>
    </source>
</reference>
<comment type="similarity">
    <text evidence="2">Belongs to the AB hydrolase superfamily. FUS2 hydrolase family.</text>
</comment>
<dbReference type="AlphaFoldDB" id="A0A158AII3"/>
<dbReference type="EMBL" id="FCOX02000006">
    <property type="protein sequence ID" value="SAK57545.1"/>
    <property type="molecule type" value="Genomic_DNA"/>
</dbReference>
<dbReference type="InterPro" id="IPR000073">
    <property type="entry name" value="AB_hydrolase_1"/>
</dbReference>
<evidence type="ECO:0000313" key="5">
    <source>
        <dbReference type="EMBL" id="SAK57545.1"/>
    </source>
</evidence>
<dbReference type="PANTHER" id="PTHR22946:SF9">
    <property type="entry name" value="POLYKETIDE TRANSFERASE AF380"/>
    <property type="match status" value="1"/>
</dbReference>
<name>A0A158AII3_9BURK</name>
<feature type="domain" description="Serine aminopeptidase S33" evidence="3">
    <location>
        <begin position="30"/>
        <end position="157"/>
    </location>
</feature>
<dbReference type="Proteomes" id="UP000071859">
    <property type="component" value="Unassembled WGS sequence"/>
</dbReference>
<dbReference type="InterPro" id="IPR022742">
    <property type="entry name" value="Hydrolase_4"/>
</dbReference>
<dbReference type="InterPro" id="IPR050261">
    <property type="entry name" value="FrsA_esterase"/>
</dbReference>
<dbReference type="Pfam" id="PF12697">
    <property type="entry name" value="Abhydrolase_6"/>
    <property type="match status" value="1"/>
</dbReference>
<comment type="caution">
    <text evidence="5">The sequence shown here is derived from an EMBL/GenBank/DDBJ whole genome shotgun (WGS) entry which is preliminary data.</text>
</comment>
<dbReference type="Gene3D" id="3.40.50.1820">
    <property type="entry name" value="alpha/beta hydrolase"/>
    <property type="match status" value="2"/>
</dbReference>